<reference evidence="2" key="1">
    <citation type="journal article" date="2012" name="BMC Genomics">
        <title>Genome sequence of the necrotrophic fungus Penicillium digitatum, the main postharvest pathogen of citrus.</title>
        <authorList>
            <person name="Marcet-Houben M."/>
            <person name="Ballester A.-R."/>
            <person name="de la Fuente B."/>
            <person name="Harries E."/>
            <person name="Marcos J.F."/>
            <person name="Gonzalez-Candelas L."/>
            <person name="Gabaldon T."/>
        </authorList>
    </citation>
    <scope>NUCLEOTIDE SEQUENCE [LARGE SCALE GENOMIC DNA]</scope>
    <source>
        <strain evidence="2">Pd1 / CECT 20795</strain>
    </source>
</reference>
<protein>
    <submittedName>
        <fullName evidence="1">Uncharacterized protein</fullName>
    </submittedName>
</protein>
<evidence type="ECO:0000313" key="1">
    <source>
        <dbReference type="EMBL" id="EKV06423.1"/>
    </source>
</evidence>
<proteinExistence type="predicted"/>
<dbReference type="KEGG" id="pdp:PDIP_79210"/>
<dbReference type="AlphaFoldDB" id="K9FUN6"/>
<evidence type="ECO:0000313" key="2">
    <source>
        <dbReference type="Proteomes" id="UP000009886"/>
    </source>
</evidence>
<name>K9FUN6_PEND1</name>
<dbReference type="Proteomes" id="UP000009886">
    <property type="component" value="Unassembled WGS sequence"/>
</dbReference>
<dbReference type="EMBL" id="AKCU01000479">
    <property type="protein sequence ID" value="EKV06423.1"/>
    <property type="molecule type" value="Genomic_DNA"/>
</dbReference>
<gene>
    <name evidence="1" type="ORF">PDIP_79210</name>
</gene>
<comment type="caution">
    <text evidence="1">The sequence shown here is derived from an EMBL/GenBank/DDBJ whole genome shotgun (WGS) entry which is preliminary data.</text>
</comment>
<dbReference type="VEuPathDB" id="FungiDB:PDIP_79210"/>
<accession>K9FUN6</accession>
<organism evidence="1 2">
    <name type="scientific">Penicillium digitatum (strain Pd1 / CECT 20795)</name>
    <name type="common">Green mold</name>
    <dbReference type="NCBI Taxonomy" id="1170230"/>
    <lineage>
        <taxon>Eukaryota</taxon>
        <taxon>Fungi</taxon>
        <taxon>Dikarya</taxon>
        <taxon>Ascomycota</taxon>
        <taxon>Pezizomycotina</taxon>
        <taxon>Eurotiomycetes</taxon>
        <taxon>Eurotiomycetidae</taxon>
        <taxon>Eurotiales</taxon>
        <taxon>Aspergillaceae</taxon>
        <taxon>Penicillium</taxon>
    </lineage>
</organism>
<sequence>MVYTPTIVKKRLPAEKVKAIMDAARDHYYDHLTSHHSKGFRKLLDQYRSVVHR</sequence>
<dbReference type="HOGENOM" id="CLU_3069404_0_0_1"/>